<evidence type="ECO:0000256" key="1">
    <source>
        <dbReference type="ARBA" id="ARBA00038069"/>
    </source>
</evidence>
<evidence type="ECO:0000313" key="3">
    <source>
        <dbReference type="Proteomes" id="UP000799324"/>
    </source>
</evidence>
<comment type="similarity">
    <text evidence="1">Belongs to the protease inhibitor I9 family.</text>
</comment>
<dbReference type="InterPro" id="IPR052471">
    <property type="entry name" value="PBI_I9"/>
</dbReference>
<dbReference type="GO" id="GO:0004866">
    <property type="term" value="F:endopeptidase inhibitor activity"/>
    <property type="evidence" value="ECO:0007669"/>
    <property type="project" value="TreeGrafter"/>
</dbReference>
<dbReference type="OrthoDB" id="3888684at2759"/>
<evidence type="ECO:0008006" key="4">
    <source>
        <dbReference type="Google" id="ProtNLM"/>
    </source>
</evidence>
<protein>
    <recommendedName>
        <fullName evidence="4">Inhibitor I9 domain-containing protein</fullName>
    </recommendedName>
</protein>
<feature type="non-terminal residue" evidence="2">
    <location>
        <position position="77"/>
    </location>
</feature>
<dbReference type="FunFam" id="3.30.70.80:FF:000005">
    <property type="entry name" value="Proteinase inhibitor I2B"/>
    <property type="match status" value="1"/>
</dbReference>
<dbReference type="SUPFAM" id="SSF54897">
    <property type="entry name" value="Protease propeptides/inhibitors"/>
    <property type="match status" value="1"/>
</dbReference>
<gene>
    <name evidence="2" type="ORF">K491DRAFT_552644</name>
</gene>
<keyword evidence="3" id="KW-1185">Reference proteome</keyword>
<dbReference type="AlphaFoldDB" id="A0A6A6TNM1"/>
<dbReference type="Gene3D" id="3.30.70.80">
    <property type="entry name" value="Peptidase S8 propeptide/proteinase inhibitor I9"/>
    <property type="match status" value="1"/>
</dbReference>
<dbReference type="InterPro" id="IPR037045">
    <property type="entry name" value="S8pro/Inhibitor_I9_sf"/>
</dbReference>
<name>A0A6A6TNM1_9PLEO</name>
<dbReference type="Proteomes" id="UP000799324">
    <property type="component" value="Unassembled WGS sequence"/>
</dbReference>
<accession>A0A6A6TNM1</accession>
<feature type="non-terminal residue" evidence="2">
    <location>
        <position position="1"/>
    </location>
</feature>
<dbReference type="EMBL" id="MU004301">
    <property type="protein sequence ID" value="KAF2660194.1"/>
    <property type="molecule type" value="Genomic_DNA"/>
</dbReference>
<proteinExistence type="inferred from homology"/>
<dbReference type="GO" id="GO:0042144">
    <property type="term" value="P:vacuole fusion, non-autophagic"/>
    <property type="evidence" value="ECO:0007669"/>
    <property type="project" value="TreeGrafter"/>
</dbReference>
<organism evidence="2 3">
    <name type="scientific">Lophiostoma macrostomum CBS 122681</name>
    <dbReference type="NCBI Taxonomy" id="1314788"/>
    <lineage>
        <taxon>Eukaryota</taxon>
        <taxon>Fungi</taxon>
        <taxon>Dikarya</taxon>
        <taxon>Ascomycota</taxon>
        <taxon>Pezizomycotina</taxon>
        <taxon>Dothideomycetes</taxon>
        <taxon>Pleosporomycetidae</taxon>
        <taxon>Pleosporales</taxon>
        <taxon>Lophiostomataceae</taxon>
        <taxon>Lophiostoma</taxon>
    </lineage>
</organism>
<evidence type="ECO:0000313" key="2">
    <source>
        <dbReference type="EMBL" id="KAF2660194.1"/>
    </source>
</evidence>
<dbReference type="PANTHER" id="PTHR28288:SF1">
    <property type="entry name" value="INHIBITOR I9 DOMAIN-CONTAINING PROTEIN"/>
    <property type="match status" value="1"/>
</dbReference>
<reference evidence="2" key="1">
    <citation type="journal article" date="2020" name="Stud. Mycol.">
        <title>101 Dothideomycetes genomes: a test case for predicting lifestyles and emergence of pathogens.</title>
        <authorList>
            <person name="Haridas S."/>
            <person name="Albert R."/>
            <person name="Binder M."/>
            <person name="Bloem J."/>
            <person name="Labutti K."/>
            <person name="Salamov A."/>
            <person name="Andreopoulos B."/>
            <person name="Baker S."/>
            <person name="Barry K."/>
            <person name="Bills G."/>
            <person name="Bluhm B."/>
            <person name="Cannon C."/>
            <person name="Castanera R."/>
            <person name="Culley D."/>
            <person name="Daum C."/>
            <person name="Ezra D."/>
            <person name="Gonzalez J."/>
            <person name="Henrissat B."/>
            <person name="Kuo A."/>
            <person name="Liang C."/>
            <person name="Lipzen A."/>
            <person name="Lutzoni F."/>
            <person name="Magnuson J."/>
            <person name="Mondo S."/>
            <person name="Nolan M."/>
            <person name="Ohm R."/>
            <person name="Pangilinan J."/>
            <person name="Park H.-J."/>
            <person name="Ramirez L."/>
            <person name="Alfaro M."/>
            <person name="Sun H."/>
            <person name="Tritt A."/>
            <person name="Yoshinaga Y."/>
            <person name="Zwiers L.-H."/>
            <person name="Turgeon B."/>
            <person name="Goodwin S."/>
            <person name="Spatafora J."/>
            <person name="Crous P."/>
            <person name="Grigoriev I."/>
        </authorList>
    </citation>
    <scope>NUCLEOTIDE SEQUENCE</scope>
    <source>
        <strain evidence="2">CBS 122681</strain>
    </source>
</reference>
<sequence length="77" mass="8111">AIAPLKAVIISYPSDTPNNVLDEAKDAITKAGGQITHEYNIIKGFACKAPAAVLEKVQVLSDQFAALIEEDGVVTTN</sequence>
<dbReference type="PANTHER" id="PTHR28288">
    <property type="entry name" value="PROTEASE B INHIBITOR 2"/>
    <property type="match status" value="1"/>
</dbReference>